<feature type="compositionally biased region" description="Basic and acidic residues" evidence="1">
    <location>
        <begin position="25"/>
        <end position="45"/>
    </location>
</feature>
<dbReference type="SUPFAM" id="SSF81901">
    <property type="entry name" value="HCP-like"/>
    <property type="match status" value="1"/>
</dbReference>
<dbReference type="InterPro" id="IPR011990">
    <property type="entry name" value="TPR-like_helical_dom_sf"/>
</dbReference>
<sequence>MAENTRPVQARDPFDRFDEAISDPRLYEAEQPRYEQLRYEPRYDEPQYEQSQYQQSQYDQPQYAQPFAPAFDRTDVLPEDLPPHEAVPLFLSNYEEESHQQLSEYSFGSGRFGSGGLKKARAGRIVTGVAVVSAIAAVLALFSIDSTRAVIFNASLGGGGGGSAPPPAQLAAAVPEPAPQPARVAAPPLAAEPAGAEMAAARRSPPNATASASPTRDEIAAAYQTALKGNKVAAPEPVAREASREVVASINPVAPAAAAVAPAVREPAPVTQAAAPPARRIDPDELAALLKRAKGLLAIGDITSARLLLERAADAQEPEAALMLAGTYDPQVLGSQDLRSVTPDPAAAKVWYQKAAQLGSADAKRRLGQLQ</sequence>
<protein>
    <recommendedName>
        <fullName evidence="5">Sel1 repeat-containing protein</fullName>
    </recommendedName>
</protein>
<keyword evidence="2" id="KW-1133">Transmembrane helix</keyword>
<evidence type="ECO:0008006" key="5">
    <source>
        <dbReference type="Google" id="ProtNLM"/>
    </source>
</evidence>
<feature type="transmembrane region" description="Helical" evidence="2">
    <location>
        <begin position="125"/>
        <end position="144"/>
    </location>
</feature>
<gene>
    <name evidence="3" type="ORF">CQ14_13330</name>
</gene>
<dbReference type="Gene3D" id="1.25.40.10">
    <property type="entry name" value="Tetratricopeptide repeat domain"/>
    <property type="match status" value="1"/>
</dbReference>
<feature type="compositionally biased region" description="Low complexity" evidence="1">
    <location>
        <begin position="48"/>
        <end position="60"/>
    </location>
</feature>
<evidence type="ECO:0000313" key="4">
    <source>
        <dbReference type="Proteomes" id="UP000051660"/>
    </source>
</evidence>
<evidence type="ECO:0000256" key="1">
    <source>
        <dbReference type="SAM" id="MobiDB-lite"/>
    </source>
</evidence>
<reference evidence="3 4" key="1">
    <citation type="submission" date="2014-03" db="EMBL/GenBank/DDBJ databases">
        <title>Bradyrhizobium valentinum sp. nov., isolated from effective nodules of Lupinus mariae-josephae, a lupine endemic of basic-lime soils in Eastern Spain.</title>
        <authorList>
            <person name="Duran D."/>
            <person name="Rey L."/>
            <person name="Navarro A."/>
            <person name="Busquets A."/>
            <person name="Imperial J."/>
            <person name="Ruiz-Argueso T."/>
        </authorList>
    </citation>
    <scope>NUCLEOTIDE SEQUENCE [LARGE SCALE GENOMIC DNA]</scope>
    <source>
        <strain evidence="3 4">CCBAU 23086</strain>
    </source>
</reference>
<evidence type="ECO:0000313" key="3">
    <source>
        <dbReference type="EMBL" id="KRR17345.1"/>
    </source>
</evidence>
<feature type="region of interest" description="Disordered" evidence="1">
    <location>
        <begin position="162"/>
        <end position="195"/>
    </location>
</feature>
<proteinExistence type="predicted"/>
<keyword evidence="2" id="KW-0472">Membrane</keyword>
<organism evidence="3 4">
    <name type="scientific">Bradyrhizobium lablabi</name>
    <dbReference type="NCBI Taxonomy" id="722472"/>
    <lineage>
        <taxon>Bacteria</taxon>
        <taxon>Pseudomonadati</taxon>
        <taxon>Pseudomonadota</taxon>
        <taxon>Alphaproteobacteria</taxon>
        <taxon>Hyphomicrobiales</taxon>
        <taxon>Nitrobacteraceae</taxon>
        <taxon>Bradyrhizobium</taxon>
    </lineage>
</organism>
<comment type="caution">
    <text evidence="3">The sequence shown here is derived from an EMBL/GenBank/DDBJ whole genome shotgun (WGS) entry which is preliminary data.</text>
</comment>
<keyword evidence="2" id="KW-0812">Transmembrane</keyword>
<feature type="region of interest" description="Disordered" evidence="1">
    <location>
        <begin position="1"/>
        <end position="60"/>
    </location>
</feature>
<dbReference type="RefSeq" id="WP_057862326.1">
    <property type="nucleotide sequence ID" value="NZ_LLYB01000123.1"/>
</dbReference>
<dbReference type="Proteomes" id="UP000051660">
    <property type="component" value="Unassembled WGS sequence"/>
</dbReference>
<name>A0A0R3MBU1_9BRAD</name>
<feature type="compositionally biased region" description="Low complexity" evidence="1">
    <location>
        <begin position="169"/>
        <end position="195"/>
    </location>
</feature>
<dbReference type="EMBL" id="LLYB01000123">
    <property type="protein sequence ID" value="KRR17345.1"/>
    <property type="molecule type" value="Genomic_DNA"/>
</dbReference>
<evidence type="ECO:0000256" key="2">
    <source>
        <dbReference type="SAM" id="Phobius"/>
    </source>
</evidence>
<accession>A0A0R3MBU1</accession>
<dbReference type="AlphaFoldDB" id="A0A0R3MBU1"/>